<evidence type="ECO:0000313" key="1">
    <source>
        <dbReference type="EMBL" id="TFF71615.1"/>
    </source>
</evidence>
<reference evidence="2 4" key="1">
    <citation type="submission" date="2018-06" db="EMBL/GenBank/DDBJ databases">
        <title>Occurrence of a novel blaKPC-2- and qnrS2- harbouring IncP6 plasmid from Aeromonas taiwanensis isolates recovered from the river sediments.</title>
        <authorList>
            <person name="Zheng B."/>
            <person name="Yu X."/>
            <person name="Xiao Y."/>
        </authorList>
    </citation>
    <scope>NUCLEOTIDE SEQUENCE [LARGE SCALE GENOMIC DNA]</scope>
    <source>
        <strain evidence="1 3">1713</strain>
        <strain evidence="2 4">198</strain>
    </source>
</reference>
<evidence type="ECO:0000313" key="4">
    <source>
        <dbReference type="Proteomes" id="UP000297914"/>
    </source>
</evidence>
<protein>
    <submittedName>
        <fullName evidence="2">Uncharacterized protein</fullName>
    </submittedName>
</protein>
<keyword evidence="3" id="KW-1185">Reference proteome</keyword>
<dbReference type="AlphaFoldDB" id="A0A5F0K5L3"/>
<dbReference type="EMBL" id="QORL01000057">
    <property type="protein sequence ID" value="TFF71615.1"/>
    <property type="molecule type" value="Genomic_DNA"/>
</dbReference>
<evidence type="ECO:0000313" key="2">
    <source>
        <dbReference type="EMBL" id="TFF74594.1"/>
    </source>
</evidence>
<organism evidence="2 4">
    <name type="scientific">Aeromonas taiwanensis</name>
    <dbReference type="NCBI Taxonomy" id="633417"/>
    <lineage>
        <taxon>Bacteria</taxon>
        <taxon>Pseudomonadati</taxon>
        <taxon>Pseudomonadota</taxon>
        <taxon>Gammaproteobacteria</taxon>
        <taxon>Aeromonadales</taxon>
        <taxon>Aeromonadaceae</taxon>
        <taxon>Aeromonas</taxon>
    </lineage>
</organism>
<name>A0A5F0K5L3_9GAMM</name>
<accession>A0A5F0K5L3</accession>
<dbReference type="Proteomes" id="UP000297720">
    <property type="component" value="Unassembled WGS sequence"/>
</dbReference>
<dbReference type="EMBL" id="QORK01000057">
    <property type="protein sequence ID" value="TFF74594.1"/>
    <property type="molecule type" value="Genomic_DNA"/>
</dbReference>
<comment type="caution">
    <text evidence="2">The sequence shown here is derived from an EMBL/GenBank/DDBJ whole genome shotgun (WGS) entry which is preliminary data.</text>
</comment>
<proteinExistence type="predicted"/>
<sequence length="163" mass="18655">MRGLNKQENNRKTNNRQKNPRICREFLQQFFNLDRSSWRMPCQNMRDVYMTDINRNQGSVNYQRAIQVRRSLHPVNPEQMHEIIKAAGCSTRFADDGMAFFTYTVGRCEYPLDPCGSYTNKWVGEQCKAQGFTRPADYPAALAGAMLVATEQAARMAFEGVAA</sequence>
<gene>
    <name evidence="1" type="ORF">DRM93_19630</name>
    <name evidence="2" type="ORF">DRM94_19630</name>
</gene>
<evidence type="ECO:0000313" key="3">
    <source>
        <dbReference type="Proteomes" id="UP000297720"/>
    </source>
</evidence>
<dbReference type="Proteomes" id="UP000297914">
    <property type="component" value="Unassembled WGS sequence"/>
</dbReference>